<dbReference type="PANTHER" id="PTHR30093">
    <property type="entry name" value="GENERAL SECRETION PATHWAY PROTEIN G"/>
    <property type="match status" value="1"/>
</dbReference>
<dbReference type="SUPFAM" id="SSF54523">
    <property type="entry name" value="Pili subunits"/>
    <property type="match status" value="1"/>
</dbReference>
<keyword evidence="1" id="KW-1133">Transmembrane helix</keyword>
<keyword evidence="1" id="KW-0812">Transmembrane</keyword>
<keyword evidence="1" id="KW-0472">Membrane</keyword>
<dbReference type="PANTHER" id="PTHR30093:SF47">
    <property type="entry name" value="TYPE IV PILUS NON-CORE MINOR PILIN PILE"/>
    <property type="match status" value="1"/>
</dbReference>
<protein>
    <submittedName>
        <fullName evidence="2">Type IV pilin protein</fullName>
    </submittedName>
</protein>
<dbReference type="Pfam" id="PF07963">
    <property type="entry name" value="N_methyl"/>
    <property type="match status" value="1"/>
</dbReference>
<dbReference type="Proteomes" id="UP001597463">
    <property type="component" value="Unassembled WGS sequence"/>
</dbReference>
<dbReference type="Pfam" id="PF16732">
    <property type="entry name" value="ComP_DUS"/>
    <property type="match status" value="1"/>
</dbReference>
<evidence type="ECO:0000313" key="2">
    <source>
        <dbReference type="EMBL" id="MFD2753019.1"/>
    </source>
</evidence>
<evidence type="ECO:0000256" key="1">
    <source>
        <dbReference type="SAM" id="Phobius"/>
    </source>
</evidence>
<dbReference type="Gene3D" id="3.30.700.10">
    <property type="entry name" value="Glycoprotein, Type 4 Pilin"/>
    <property type="match status" value="1"/>
</dbReference>
<evidence type="ECO:0000313" key="3">
    <source>
        <dbReference type="Proteomes" id="UP001597463"/>
    </source>
</evidence>
<dbReference type="PROSITE" id="PS00409">
    <property type="entry name" value="PROKAR_NTER_METHYL"/>
    <property type="match status" value="1"/>
</dbReference>
<dbReference type="EMBL" id="JBHUMV010000001">
    <property type="protein sequence ID" value="MFD2753019.1"/>
    <property type="molecule type" value="Genomic_DNA"/>
</dbReference>
<feature type="transmembrane region" description="Helical" evidence="1">
    <location>
        <begin position="7"/>
        <end position="28"/>
    </location>
</feature>
<sequence length="157" mass="16812">MKHKNQGFTLIELMIVVAVVGILSAIAYPSYTEYVRRGHRADARAGLLQAQQWLERAATATGVYPTTSAGITTLPAALTWATDTNKQYTIGFTSDAPLNNPARCASSNNSCFTLIATPKAGGSQANDKCGNYLLTHTGQRGNTNLVTGTTSVDCWRK</sequence>
<dbReference type="NCBIfam" id="TIGR02532">
    <property type="entry name" value="IV_pilin_GFxxxE"/>
    <property type="match status" value="1"/>
</dbReference>
<organism evidence="2 3">
    <name type="scientific">Comamonas terrae</name>
    <dbReference type="NCBI Taxonomy" id="673548"/>
    <lineage>
        <taxon>Bacteria</taxon>
        <taxon>Pseudomonadati</taxon>
        <taxon>Pseudomonadota</taxon>
        <taxon>Betaproteobacteria</taxon>
        <taxon>Burkholderiales</taxon>
        <taxon>Comamonadaceae</taxon>
        <taxon>Comamonas</taxon>
    </lineage>
</organism>
<keyword evidence="3" id="KW-1185">Reference proteome</keyword>
<proteinExistence type="predicted"/>
<reference evidence="3" key="1">
    <citation type="journal article" date="2019" name="Int. J. Syst. Evol. Microbiol.">
        <title>The Global Catalogue of Microorganisms (GCM) 10K type strain sequencing project: providing services to taxonomists for standard genome sequencing and annotation.</title>
        <authorList>
            <consortium name="The Broad Institute Genomics Platform"/>
            <consortium name="The Broad Institute Genome Sequencing Center for Infectious Disease"/>
            <person name="Wu L."/>
            <person name="Ma J."/>
        </authorList>
    </citation>
    <scope>NUCLEOTIDE SEQUENCE [LARGE SCALE GENOMIC DNA]</scope>
    <source>
        <strain evidence="3">TISTR 1906</strain>
    </source>
</reference>
<dbReference type="InterPro" id="IPR045584">
    <property type="entry name" value="Pilin-like"/>
</dbReference>
<accession>A0ABW5UK54</accession>
<name>A0ABW5UK54_9BURK</name>
<dbReference type="InterPro" id="IPR031982">
    <property type="entry name" value="PilE-like"/>
</dbReference>
<gene>
    <name evidence="2" type="ORF">ACFSW6_02890</name>
</gene>
<dbReference type="RefSeq" id="WP_083526498.1">
    <property type="nucleotide sequence ID" value="NZ_BCNT01000003.1"/>
</dbReference>
<comment type="caution">
    <text evidence="2">The sequence shown here is derived from an EMBL/GenBank/DDBJ whole genome shotgun (WGS) entry which is preliminary data.</text>
</comment>
<dbReference type="InterPro" id="IPR012902">
    <property type="entry name" value="N_methyl_site"/>
</dbReference>